<keyword evidence="9" id="KW-1185">Reference proteome</keyword>
<evidence type="ECO:0000256" key="4">
    <source>
        <dbReference type="ARBA" id="ARBA00022741"/>
    </source>
</evidence>
<feature type="region of interest" description="Disordered" evidence="7">
    <location>
        <begin position="436"/>
        <end position="493"/>
    </location>
</feature>
<dbReference type="AlphaFoldDB" id="A0A1I8JAH5"/>
<dbReference type="PANTHER" id="PTHR23001">
    <property type="entry name" value="EUKARYOTIC TRANSLATION INITIATION FACTOR"/>
    <property type="match status" value="1"/>
</dbReference>
<feature type="compositionally biased region" description="Low complexity" evidence="7">
    <location>
        <begin position="458"/>
        <end position="479"/>
    </location>
</feature>
<evidence type="ECO:0000259" key="8">
    <source>
        <dbReference type="PROSITE" id="PS51363"/>
    </source>
</evidence>
<keyword evidence="5" id="KW-0648">Protein biosynthesis</keyword>
<dbReference type="InterPro" id="IPR016024">
    <property type="entry name" value="ARM-type_fold"/>
</dbReference>
<protein>
    <recommendedName>
        <fullName evidence="2">Eukaryotic translation initiation factor 5</fullName>
    </recommendedName>
</protein>
<dbReference type="CDD" id="cd11561">
    <property type="entry name" value="W2_eIF5"/>
    <property type="match status" value="1"/>
</dbReference>
<dbReference type="Gene3D" id="1.25.40.180">
    <property type="match status" value="1"/>
</dbReference>
<dbReference type="PANTHER" id="PTHR23001:SF7">
    <property type="entry name" value="EUKARYOTIC TRANSLATION INITIATION FACTOR 5"/>
    <property type="match status" value="1"/>
</dbReference>
<dbReference type="Proteomes" id="UP000095280">
    <property type="component" value="Unplaced"/>
</dbReference>
<keyword evidence="4" id="KW-0547">Nucleotide-binding</keyword>
<dbReference type="WBParaSite" id="maker-uti_cns_0046368-snap-gene-0.5-mRNA-1">
    <property type="protein sequence ID" value="maker-uti_cns_0046368-snap-gene-0.5-mRNA-1"/>
    <property type="gene ID" value="maker-uti_cns_0046368-snap-gene-0.5"/>
</dbReference>
<dbReference type="GO" id="GO:0005092">
    <property type="term" value="F:GDP-dissociation inhibitor activity"/>
    <property type="evidence" value="ECO:0007669"/>
    <property type="project" value="TreeGrafter"/>
</dbReference>
<evidence type="ECO:0000256" key="3">
    <source>
        <dbReference type="ARBA" id="ARBA00022540"/>
    </source>
</evidence>
<proteinExistence type="inferred from homology"/>
<dbReference type="FunFam" id="3.30.30.170:FF:000002">
    <property type="entry name" value="Eukaryotic translation initiation factor 5"/>
    <property type="match status" value="1"/>
</dbReference>
<dbReference type="GO" id="GO:0005525">
    <property type="term" value="F:GTP binding"/>
    <property type="evidence" value="ECO:0007669"/>
    <property type="project" value="UniProtKB-KW"/>
</dbReference>
<feature type="compositionally biased region" description="Low complexity" evidence="7">
    <location>
        <begin position="179"/>
        <end position="188"/>
    </location>
</feature>
<feature type="compositionally biased region" description="Acidic residues" evidence="7">
    <location>
        <begin position="240"/>
        <end position="249"/>
    </location>
</feature>
<dbReference type="Pfam" id="PF01873">
    <property type="entry name" value="eIF-5_eIF-2B"/>
    <property type="match status" value="1"/>
</dbReference>
<dbReference type="InterPro" id="IPR003307">
    <property type="entry name" value="W2_domain"/>
</dbReference>
<dbReference type="GO" id="GO:0001732">
    <property type="term" value="P:formation of cytoplasmic translation initiation complex"/>
    <property type="evidence" value="ECO:0007669"/>
    <property type="project" value="TreeGrafter"/>
</dbReference>
<dbReference type="InterPro" id="IPR045196">
    <property type="entry name" value="IF2/IF5"/>
</dbReference>
<keyword evidence="6" id="KW-0342">GTP-binding</keyword>
<dbReference type="SMART" id="SM00515">
    <property type="entry name" value="eIF5C"/>
    <property type="match status" value="1"/>
</dbReference>
<dbReference type="SUPFAM" id="SSF48371">
    <property type="entry name" value="ARM repeat"/>
    <property type="match status" value="1"/>
</dbReference>
<dbReference type="GO" id="GO:0005829">
    <property type="term" value="C:cytosol"/>
    <property type="evidence" value="ECO:0007669"/>
    <property type="project" value="TreeGrafter"/>
</dbReference>
<evidence type="ECO:0000256" key="7">
    <source>
        <dbReference type="SAM" id="MobiDB-lite"/>
    </source>
</evidence>
<dbReference type="SUPFAM" id="SSF100966">
    <property type="entry name" value="Translation initiation factor 2 beta, aIF2beta, N-terminal domain"/>
    <property type="match status" value="1"/>
</dbReference>
<dbReference type="InterPro" id="IPR002735">
    <property type="entry name" value="Transl_init_fac_IF2/IF5_dom"/>
</dbReference>
<dbReference type="SMART" id="SM00653">
    <property type="entry name" value="eIF2B_5"/>
    <property type="match status" value="1"/>
</dbReference>
<dbReference type="GO" id="GO:0071074">
    <property type="term" value="F:eukaryotic initiation factor eIF2 binding"/>
    <property type="evidence" value="ECO:0007669"/>
    <property type="project" value="TreeGrafter"/>
</dbReference>
<evidence type="ECO:0000256" key="1">
    <source>
        <dbReference type="ARBA" id="ARBA00010397"/>
    </source>
</evidence>
<evidence type="ECO:0000256" key="2">
    <source>
        <dbReference type="ARBA" id="ARBA00018059"/>
    </source>
</evidence>
<evidence type="ECO:0000256" key="5">
    <source>
        <dbReference type="ARBA" id="ARBA00022917"/>
    </source>
</evidence>
<feature type="compositionally biased region" description="Acidic residues" evidence="7">
    <location>
        <begin position="438"/>
        <end position="449"/>
    </location>
</feature>
<dbReference type="PROSITE" id="PS51363">
    <property type="entry name" value="W2"/>
    <property type="match status" value="1"/>
</dbReference>
<dbReference type="Gene3D" id="2.20.25.350">
    <property type="match status" value="1"/>
</dbReference>
<evidence type="ECO:0000313" key="10">
    <source>
        <dbReference type="WBParaSite" id="maker-uti_cns_0046368-snap-gene-0.5-mRNA-1"/>
    </source>
</evidence>
<dbReference type="Pfam" id="PF02020">
    <property type="entry name" value="W2"/>
    <property type="match status" value="1"/>
</dbReference>
<reference evidence="10" key="1">
    <citation type="submission" date="2016-11" db="UniProtKB">
        <authorList>
            <consortium name="WormBaseParasite"/>
        </authorList>
    </citation>
    <scope>IDENTIFICATION</scope>
</reference>
<name>A0A1I8JAH5_9PLAT</name>
<organism evidence="9 10">
    <name type="scientific">Macrostomum lignano</name>
    <dbReference type="NCBI Taxonomy" id="282301"/>
    <lineage>
        <taxon>Eukaryota</taxon>
        <taxon>Metazoa</taxon>
        <taxon>Spiralia</taxon>
        <taxon>Lophotrochozoa</taxon>
        <taxon>Platyhelminthes</taxon>
        <taxon>Rhabditophora</taxon>
        <taxon>Macrostomorpha</taxon>
        <taxon>Macrostomida</taxon>
        <taxon>Macrostomidae</taxon>
        <taxon>Macrostomum</taxon>
    </lineage>
</organism>
<evidence type="ECO:0000313" key="9">
    <source>
        <dbReference type="Proteomes" id="UP000095280"/>
    </source>
</evidence>
<dbReference type="InterPro" id="IPR016190">
    <property type="entry name" value="Transl_init_fac_IF2/IF5_Zn-bd"/>
</dbReference>
<dbReference type="Gene3D" id="3.30.30.170">
    <property type="match status" value="1"/>
</dbReference>
<sequence length="593" mass="65506">PTGLSIQLCNLSISTITQSHAVYLRNSSHHDAPTQPTDDFYRYKMPRLIAKVEGKGNGIKTVIVNMHEVGKALCRPPIYPTKYFGAELGAQTQFDQKNDRYIVNGAHDAEKLQTILDGFIKRYVLCSECENPETDLIVKSRGKQGELYAKCKACGSTGTVVDNSRTTQFIIKNPPDETGLALASSTKSGAGGGKKQRRGGAGADKQADRSPEAGNSDENDEQQQKLMDEEDGNEIGGDGFDSDNGEWEDGPVGVEERVEELPESIRRLIVTEDLLQLTPQDRADRFHKMLSDKLASGFTKDTPQELLQEADRLDIRDKAVVVVAEVLLNNPGTLAADITKKYRSVFLAFTNGNPRSQKYLIGAVESLVQRYKDALLDAKRIPNLLNAFYNADLLSEETLIEWADKGPTKRHTGDRKLSKQIHELAKPFITWLKTADVESSDEDEEEEEEQQKPEQKPKANGAAAGKPVEKSQQQQAKQAAVEEDNESDHGVQQRHALAAGIFAQVQLSGQQAAAQPGLRLSALGRQHRCRIGVLVELQVLVGQSGSLLARRPRLLERAIDLSPETGPDVLQDSTRFQILFQCRFQFVNGCHLI</sequence>
<dbReference type="GO" id="GO:0003743">
    <property type="term" value="F:translation initiation factor activity"/>
    <property type="evidence" value="ECO:0007669"/>
    <property type="project" value="UniProtKB-KW"/>
</dbReference>
<feature type="region of interest" description="Disordered" evidence="7">
    <location>
        <begin position="171"/>
        <end position="250"/>
    </location>
</feature>
<accession>A0A1I8JAH5</accession>
<evidence type="ECO:0000256" key="6">
    <source>
        <dbReference type="ARBA" id="ARBA00023134"/>
    </source>
</evidence>
<dbReference type="SUPFAM" id="SSF75689">
    <property type="entry name" value="Zinc-binding domain of translation initiation factor 2 beta"/>
    <property type="match status" value="1"/>
</dbReference>
<dbReference type="InterPro" id="IPR016189">
    <property type="entry name" value="Transl_init_fac_IF2/IF5_N"/>
</dbReference>
<feature type="domain" description="W2" evidence="8">
    <location>
        <begin position="276"/>
        <end position="442"/>
    </location>
</feature>
<comment type="similarity">
    <text evidence="1">Belongs to the eIF-2-beta/eIF-5 family.</text>
</comment>
<keyword evidence="3" id="KW-0396">Initiation factor</keyword>